<dbReference type="InterPro" id="IPR036188">
    <property type="entry name" value="FAD/NAD-bd_sf"/>
</dbReference>
<proteinExistence type="inferred from homology"/>
<keyword evidence="2" id="KW-0285">Flavoprotein</keyword>
<dbReference type="PANTHER" id="PTHR11552">
    <property type="entry name" value="GLUCOSE-METHANOL-CHOLINE GMC OXIDOREDUCTASE"/>
    <property type="match status" value="1"/>
</dbReference>
<feature type="domain" description="Glucose-methanol-choline oxidoreductase N-terminal" evidence="5">
    <location>
        <begin position="112"/>
        <end position="135"/>
    </location>
</feature>
<keyword evidence="4" id="KW-0732">Signal</keyword>
<dbReference type="PROSITE" id="PS00623">
    <property type="entry name" value="GMC_OXRED_1"/>
    <property type="match status" value="1"/>
</dbReference>
<dbReference type="GO" id="GO:0050660">
    <property type="term" value="F:flavin adenine dinucleotide binding"/>
    <property type="evidence" value="ECO:0007669"/>
    <property type="project" value="InterPro"/>
</dbReference>
<dbReference type="Pfam" id="PF05199">
    <property type="entry name" value="GMC_oxred_C"/>
    <property type="match status" value="1"/>
</dbReference>
<dbReference type="PROSITE" id="PS00624">
    <property type="entry name" value="GMC_OXRED_2"/>
    <property type="match status" value="1"/>
</dbReference>
<dbReference type="Gene3D" id="3.30.560.10">
    <property type="entry name" value="Glucose Oxidase, domain 3"/>
    <property type="match status" value="1"/>
</dbReference>
<reference evidence="7 8" key="1">
    <citation type="submission" date="2016-04" db="EMBL/GenBank/DDBJ databases">
        <title>A degradative enzymes factory behind the ericoid mycorrhizal symbiosis.</title>
        <authorList>
            <consortium name="DOE Joint Genome Institute"/>
            <person name="Martino E."/>
            <person name="Morin E."/>
            <person name="Grelet G."/>
            <person name="Kuo A."/>
            <person name="Kohler A."/>
            <person name="Daghino S."/>
            <person name="Barry K."/>
            <person name="Choi C."/>
            <person name="Cichocki N."/>
            <person name="Clum A."/>
            <person name="Copeland A."/>
            <person name="Hainaut M."/>
            <person name="Haridas S."/>
            <person name="Labutti K."/>
            <person name="Lindquist E."/>
            <person name="Lipzen A."/>
            <person name="Khouja H.-R."/>
            <person name="Murat C."/>
            <person name="Ohm R."/>
            <person name="Olson A."/>
            <person name="Spatafora J."/>
            <person name="Veneault-Fourrey C."/>
            <person name="Henrissat B."/>
            <person name="Grigoriev I."/>
            <person name="Martin F."/>
            <person name="Perotto S."/>
        </authorList>
    </citation>
    <scope>NUCLEOTIDE SEQUENCE [LARGE SCALE GENOMIC DNA]</scope>
    <source>
        <strain evidence="7 8">E</strain>
    </source>
</reference>
<feature type="chain" id="PRO_5014445928" evidence="4">
    <location>
        <begin position="20"/>
        <end position="885"/>
    </location>
</feature>
<sequence length="885" mass="95895">MKATLAPWLLLCFFTLVYSRTIDHRDVDAPFLACYDYIVCGGGVSGLVLANRLTEDPNVSVLVLEAGNLDNYEDFILYPIEDGYGLGTDYDWNLWTVPQTYLDGAARPYDMGRGIGGGSLINGMCWTRGGRADYDAWASLGNLGWGWDDLLPYFKKSENYTDNVDSDFGRELYIQPDASTHGTDGPVHVSYPRYFYSQSQLFLDGLQELGIPILIDPNNGTAAGGMLIPDSLNPDNQTRSYARLDYFDTIINTRQNLHVATHQHVTRVLVDAPHNASSRDYPPGLWINGVEFLTDGSLALHNVSCSREVILSTGAVHTPQILEFSGIGDPAVLSKYDIPVVINLPGVGNNFQDHPYVGVVYYYGNSSYFNLDMLHTNPQLLTQMEQEYYANKTGPWTAGAINTVAFPSLPSMSQNWTNMMSDAANQSTTQHLIPGLDPTIIAGFEAQKAILVDLLSRKDVGAYEILNDNIGLLAVATMHPFSRGSVHIQSTNPFLQPLIDPRYCSNPLDCQVLVEALLFNNQLVNTNSMRLLKPGPYAPFFPNATFETLMTAIRTGLRTEFHGTGTTSMLPLNLGGVVDTHLRVYGAKNLRVVDSGIIPLVPAAHLQAPVYAIAEKAADIIKSDNLGLTPQGCGFKSAFAQQDPIISDSSGTAPSPISWPAASTFPELFNSSVLAAFEASTQANSTTIQPPFASAAAKDQLPSSAPQFAAEDGILNAAFTFFTPSSSQNFSGNGKTESTLSTNSTRPKSVLSSAFSIPTKSASPNNHTAEIRDHTGSSSLHSSIASVIPKKPAMVKRHWSPSGAATLTSRCLSTPSSGKYSTRFTPNLNMQIPGNEKTPRRAVSRALSTSNTDFTNLGMVPVPHTSVQVRPTTRKLPHTGALSRG</sequence>
<evidence type="ECO:0000313" key="7">
    <source>
        <dbReference type="EMBL" id="PMD62911.1"/>
    </source>
</evidence>
<name>A0A2J6TIR8_9HELO</name>
<evidence type="ECO:0000256" key="2">
    <source>
        <dbReference type="RuleBase" id="RU003968"/>
    </source>
</evidence>
<dbReference type="GeneID" id="36580196"/>
<gene>
    <name evidence="7" type="ORF">K444DRAFT_353897</name>
</gene>
<dbReference type="RefSeq" id="XP_024739815.1">
    <property type="nucleotide sequence ID" value="XM_024872115.1"/>
</dbReference>
<dbReference type="Gene3D" id="3.50.50.60">
    <property type="entry name" value="FAD/NAD(P)-binding domain"/>
    <property type="match status" value="1"/>
</dbReference>
<dbReference type="InterPro" id="IPR007867">
    <property type="entry name" value="GMC_OxRtase_C"/>
</dbReference>
<protein>
    <submittedName>
        <fullName evidence="7">GMC oxidoreductase</fullName>
    </submittedName>
</protein>
<keyword evidence="8" id="KW-1185">Reference proteome</keyword>
<evidence type="ECO:0000256" key="1">
    <source>
        <dbReference type="ARBA" id="ARBA00010790"/>
    </source>
</evidence>
<dbReference type="InterPro" id="IPR012132">
    <property type="entry name" value="GMC_OxRdtase"/>
</dbReference>
<dbReference type="SUPFAM" id="SSF54373">
    <property type="entry name" value="FAD-linked reductases, C-terminal domain"/>
    <property type="match status" value="1"/>
</dbReference>
<dbReference type="Pfam" id="PF00732">
    <property type="entry name" value="GMC_oxred_N"/>
    <property type="match status" value="1"/>
</dbReference>
<dbReference type="PANTHER" id="PTHR11552:SF115">
    <property type="entry name" value="DEHYDROGENASE XPTC-RELATED"/>
    <property type="match status" value="1"/>
</dbReference>
<comment type="similarity">
    <text evidence="1 2">Belongs to the GMC oxidoreductase family.</text>
</comment>
<evidence type="ECO:0000256" key="4">
    <source>
        <dbReference type="SAM" id="SignalP"/>
    </source>
</evidence>
<dbReference type="GO" id="GO:0016614">
    <property type="term" value="F:oxidoreductase activity, acting on CH-OH group of donors"/>
    <property type="evidence" value="ECO:0007669"/>
    <property type="project" value="InterPro"/>
</dbReference>
<accession>A0A2J6TIR8</accession>
<dbReference type="OrthoDB" id="269227at2759"/>
<feature type="domain" description="Glucose-methanol-choline oxidoreductase N-terminal" evidence="6">
    <location>
        <begin position="314"/>
        <end position="328"/>
    </location>
</feature>
<dbReference type="STRING" id="1095630.A0A2J6TIR8"/>
<feature type="signal peptide" evidence="4">
    <location>
        <begin position="1"/>
        <end position="19"/>
    </location>
</feature>
<dbReference type="Proteomes" id="UP000235371">
    <property type="component" value="Unassembled WGS sequence"/>
</dbReference>
<feature type="region of interest" description="Disordered" evidence="3">
    <location>
        <begin position="728"/>
        <end position="747"/>
    </location>
</feature>
<organism evidence="7 8">
    <name type="scientific">Hyaloscypha bicolor E</name>
    <dbReference type="NCBI Taxonomy" id="1095630"/>
    <lineage>
        <taxon>Eukaryota</taxon>
        <taxon>Fungi</taxon>
        <taxon>Dikarya</taxon>
        <taxon>Ascomycota</taxon>
        <taxon>Pezizomycotina</taxon>
        <taxon>Leotiomycetes</taxon>
        <taxon>Helotiales</taxon>
        <taxon>Hyaloscyphaceae</taxon>
        <taxon>Hyaloscypha</taxon>
        <taxon>Hyaloscypha bicolor</taxon>
    </lineage>
</organism>
<evidence type="ECO:0000259" key="6">
    <source>
        <dbReference type="PROSITE" id="PS00624"/>
    </source>
</evidence>
<dbReference type="InParanoid" id="A0A2J6TIR8"/>
<dbReference type="InterPro" id="IPR000172">
    <property type="entry name" value="GMC_OxRdtase_N"/>
</dbReference>
<evidence type="ECO:0000256" key="3">
    <source>
        <dbReference type="SAM" id="MobiDB-lite"/>
    </source>
</evidence>
<dbReference type="GO" id="GO:0044550">
    <property type="term" value="P:secondary metabolite biosynthetic process"/>
    <property type="evidence" value="ECO:0007669"/>
    <property type="project" value="TreeGrafter"/>
</dbReference>
<dbReference type="AlphaFoldDB" id="A0A2J6TIR8"/>
<evidence type="ECO:0000259" key="5">
    <source>
        <dbReference type="PROSITE" id="PS00623"/>
    </source>
</evidence>
<dbReference type="EMBL" id="KZ613783">
    <property type="protein sequence ID" value="PMD62911.1"/>
    <property type="molecule type" value="Genomic_DNA"/>
</dbReference>
<dbReference type="SUPFAM" id="SSF51905">
    <property type="entry name" value="FAD/NAD(P)-binding domain"/>
    <property type="match status" value="1"/>
</dbReference>
<keyword evidence="2" id="KW-0274">FAD</keyword>
<evidence type="ECO:0000313" key="8">
    <source>
        <dbReference type="Proteomes" id="UP000235371"/>
    </source>
</evidence>